<evidence type="ECO:0000313" key="7">
    <source>
        <dbReference type="EMBL" id="SMD31096.1"/>
    </source>
</evidence>
<gene>
    <name evidence="7" type="ORF">SAMN02745355_1016</name>
</gene>
<feature type="transmembrane region" description="Helical" evidence="5">
    <location>
        <begin position="49"/>
        <end position="71"/>
    </location>
</feature>
<dbReference type="PROSITE" id="PS00216">
    <property type="entry name" value="SUGAR_TRANSPORT_1"/>
    <property type="match status" value="1"/>
</dbReference>
<dbReference type="PANTHER" id="PTHR23508">
    <property type="entry name" value="CARBOXYLIC ACID TRANSPORTER PROTEIN HOMOLOG"/>
    <property type="match status" value="1"/>
</dbReference>
<dbReference type="RefSeq" id="WP_084272867.1">
    <property type="nucleotide sequence ID" value="NZ_FWYE01000002.1"/>
</dbReference>
<dbReference type="InterPro" id="IPR020846">
    <property type="entry name" value="MFS_dom"/>
</dbReference>
<feature type="transmembrane region" description="Helical" evidence="5">
    <location>
        <begin position="287"/>
        <end position="309"/>
    </location>
</feature>
<evidence type="ECO:0000259" key="6">
    <source>
        <dbReference type="PROSITE" id="PS50850"/>
    </source>
</evidence>
<evidence type="ECO:0000313" key="8">
    <source>
        <dbReference type="Proteomes" id="UP000192315"/>
    </source>
</evidence>
<comment type="subcellular location">
    <subcellularLocation>
        <location evidence="1">Membrane</location>
        <topology evidence="1">Multi-pass membrane protein</topology>
    </subcellularLocation>
</comment>
<feature type="transmembrane region" description="Helical" evidence="5">
    <location>
        <begin position="108"/>
        <end position="130"/>
    </location>
</feature>
<sequence length="440" mass="49879">MEYVSYHGNPVKFMRRITILSSMGIVMDGYTLTVFSYALLYLIPEMHLSSYEISIMGISSIMGVFVGSVIFGHLADKYGRKSIYLYDLIFVSIFIFITGFSVNYIEFSIFQFLAGIGIGADYPVSSSIQAEYSPQEKRGKYLVFNIFSFSIGSLIFLIVAIPLVLFTGPYAWRYMYIIGAVFPLIVLFSRNSLEETPYWLKEKFGDNALKNLDKKIESETGFHFMGIPELEKGKSKLSDIFSKKYILMTIFVSIAWFSYDVVSYGIWTYSPLIFSTQISSVYTNLYVVFSGMAESVPVFIGFIIAIYYVERIGRRPLLIIGFLGSLIVLISFFFINEFISITFLFTFSAFGLVHFFHNIGPSPMTYDYPVEIFPTRIRASAMGFSTSFSRLGSILAVFSFPFIDALFGLKAIVIYFAAFEFIGLIITLLLAPETKNTPLK</sequence>
<dbReference type="Proteomes" id="UP000192315">
    <property type="component" value="Unassembled WGS sequence"/>
</dbReference>
<feature type="transmembrane region" description="Helical" evidence="5">
    <location>
        <begin position="245"/>
        <end position="267"/>
    </location>
</feature>
<dbReference type="PANTHER" id="PTHR23508:SF10">
    <property type="entry name" value="CARBOXYLIC ACID TRANSPORTER PROTEIN HOMOLOG"/>
    <property type="match status" value="1"/>
</dbReference>
<name>A0A8G2FX60_PICTO</name>
<feature type="transmembrane region" description="Helical" evidence="5">
    <location>
        <begin position="20"/>
        <end position="43"/>
    </location>
</feature>
<dbReference type="AlphaFoldDB" id="A0A8G2FX60"/>
<dbReference type="GO" id="GO:0046943">
    <property type="term" value="F:carboxylic acid transmembrane transporter activity"/>
    <property type="evidence" value="ECO:0007669"/>
    <property type="project" value="TreeGrafter"/>
</dbReference>
<evidence type="ECO:0000256" key="1">
    <source>
        <dbReference type="ARBA" id="ARBA00004141"/>
    </source>
</evidence>
<dbReference type="EMBL" id="FWYE01000002">
    <property type="protein sequence ID" value="SMD31096.1"/>
    <property type="molecule type" value="Genomic_DNA"/>
</dbReference>
<evidence type="ECO:0000256" key="3">
    <source>
        <dbReference type="ARBA" id="ARBA00022989"/>
    </source>
</evidence>
<dbReference type="InterPro" id="IPR005829">
    <property type="entry name" value="Sugar_transporter_CS"/>
</dbReference>
<feature type="transmembrane region" description="Helical" evidence="5">
    <location>
        <begin position="409"/>
        <end position="431"/>
    </location>
</feature>
<accession>A0A8G2FX60</accession>
<dbReference type="Gene3D" id="1.20.1250.20">
    <property type="entry name" value="MFS general substrate transporter like domains"/>
    <property type="match status" value="1"/>
</dbReference>
<keyword evidence="3 5" id="KW-1133">Transmembrane helix</keyword>
<comment type="caution">
    <text evidence="7">The sequence shown here is derived from an EMBL/GenBank/DDBJ whole genome shotgun (WGS) entry which is preliminary data.</text>
</comment>
<feature type="transmembrane region" description="Helical" evidence="5">
    <location>
        <begin position="341"/>
        <end position="360"/>
    </location>
</feature>
<feature type="transmembrane region" description="Helical" evidence="5">
    <location>
        <begin position="171"/>
        <end position="189"/>
    </location>
</feature>
<keyword evidence="8" id="KW-1185">Reference proteome</keyword>
<evidence type="ECO:0000256" key="2">
    <source>
        <dbReference type="ARBA" id="ARBA00022692"/>
    </source>
</evidence>
<keyword evidence="2 5" id="KW-0812">Transmembrane</keyword>
<dbReference type="SUPFAM" id="SSF103473">
    <property type="entry name" value="MFS general substrate transporter"/>
    <property type="match status" value="1"/>
</dbReference>
<protein>
    <submittedName>
        <fullName evidence="7">MFS transporter, putative metabolite transport protein</fullName>
    </submittedName>
</protein>
<reference evidence="7 8" key="1">
    <citation type="submission" date="2017-04" db="EMBL/GenBank/DDBJ databases">
        <authorList>
            <person name="Varghese N."/>
            <person name="Submissions S."/>
        </authorList>
    </citation>
    <scope>NUCLEOTIDE SEQUENCE [LARGE SCALE GENOMIC DNA]</scope>
    <source>
        <strain evidence="7 8">DSM 9789</strain>
    </source>
</reference>
<evidence type="ECO:0000256" key="5">
    <source>
        <dbReference type="SAM" id="Phobius"/>
    </source>
</evidence>
<proteinExistence type="predicted"/>
<dbReference type="InterPro" id="IPR036259">
    <property type="entry name" value="MFS_trans_sf"/>
</dbReference>
<dbReference type="InterPro" id="IPR005828">
    <property type="entry name" value="MFS_sugar_transport-like"/>
</dbReference>
<dbReference type="PROSITE" id="PS00217">
    <property type="entry name" value="SUGAR_TRANSPORT_2"/>
    <property type="match status" value="1"/>
</dbReference>
<feature type="transmembrane region" description="Helical" evidence="5">
    <location>
        <begin position="381"/>
        <end position="403"/>
    </location>
</feature>
<feature type="domain" description="Major facilitator superfamily (MFS) profile" evidence="6">
    <location>
        <begin position="17"/>
        <end position="435"/>
    </location>
</feature>
<dbReference type="Pfam" id="PF00083">
    <property type="entry name" value="Sugar_tr"/>
    <property type="match status" value="1"/>
</dbReference>
<organism evidence="7 8">
    <name type="scientific">Picrophilus torridus (strain ATCC 700027 / DSM 9790 / JCM 10055 / NBRC 100828 / KAW 2/3)</name>
    <dbReference type="NCBI Taxonomy" id="1122961"/>
    <lineage>
        <taxon>Archaea</taxon>
        <taxon>Methanobacteriati</taxon>
        <taxon>Thermoplasmatota</taxon>
        <taxon>Thermoplasmata</taxon>
        <taxon>Thermoplasmatales</taxon>
        <taxon>Picrophilaceae</taxon>
        <taxon>Picrophilus</taxon>
    </lineage>
</organism>
<evidence type="ECO:0000256" key="4">
    <source>
        <dbReference type="ARBA" id="ARBA00023136"/>
    </source>
</evidence>
<feature type="transmembrane region" description="Helical" evidence="5">
    <location>
        <begin position="316"/>
        <end position="335"/>
    </location>
</feature>
<feature type="transmembrane region" description="Helical" evidence="5">
    <location>
        <begin position="83"/>
        <end position="102"/>
    </location>
</feature>
<feature type="transmembrane region" description="Helical" evidence="5">
    <location>
        <begin position="142"/>
        <end position="165"/>
    </location>
</feature>
<keyword evidence="4 5" id="KW-0472">Membrane</keyword>
<dbReference type="GO" id="GO:0005886">
    <property type="term" value="C:plasma membrane"/>
    <property type="evidence" value="ECO:0007669"/>
    <property type="project" value="TreeGrafter"/>
</dbReference>
<dbReference type="PROSITE" id="PS50850">
    <property type="entry name" value="MFS"/>
    <property type="match status" value="1"/>
</dbReference>